<dbReference type="PANTHER" id="PTHR22419">
    <property type="entry name" value="COILED-COIL DOMAIN-CONTAINING PROTEIN 172"/>
    <property type="match status" value="1"/>
</dbReference>
<sequence>MDESIHDLFTVLIKSESMVFEEKKKCQEAKDEIKELEMQQKKMKRMISESKEKIRQMEQGLVCSQMAVSQLIFREELLCANTEKLKAESSELTSKQTLLDEAKSKVLVAFTETAANFCQTYGLGNDSRKARVTQATKQIQELLVKKQELLLDLKTSEEDLSKVNDFMARNVLVHQRTDSISKEMESLARLMEDEESALRVLQEETTRLIQASETDEQFIRVQQEIEACDVEGLESQAEALQAELSELNQQLEHKERKQQRMQYRQWLRQRQQKTTLESLQGNRKEEE</sequence>
<gene>
    <name evidence="8" type="primary">LOC101845587</name>
</gene>
<comment type="subcellular location">
    <subcellularLocation>
        <location evidence="1">Cytoplasm</location>
    </subcellularLocation>
</comment>
<dbReference type="InterPro" id="IPR029618">
    <property type="entry name" value="CCDC172"/>
</dbReference>
<dbReference type="GeneID" id="101845587"/>
<keyword evidence="4" id="KW-0963">Cytoplasm</keyword>
<evidence type="ECO:0000256" key="5">
    <source>
        <dbReference type="ARBA" id="ARBA00023054"/>
    </source>
</evidence>
<proteinExistence type="inferred from homology"/>
<dbReference type="PANTHER" id="PTHR22419:SF2">
    <property type="entry name" value="COILED-COIL DOMAIN-CONTAINING PROTEIN 172"/>
    <property type="match status" value="1"/>
</dbReference>
<protein>
    <recommendedName>
        <fullName evidence="3">Coiled-coil domain-containing protein 172</fullName>
    </recommendedName>
</protein>
<dbReference type="RefSeq" id="XP_005089183.1">
    <property type="nucleotide sequence ID" value="XM_005089126.3"/>
</dbReference>
<feature type="coiled-coil region" evidence="6">
    <location>
        <begin position="19"/>
        <end position="53"/>
    </location>
</feature>
<dbReference type="Proteomes" id="UP000694888">
    <property type="component" value="Unplaced"/>
</dbReference>
<keyword evidence="7" id="KW-1185">Reference proteome</keyword>
<comment type="similarity">
    <text evidence="2">Belongs to the CCDC172 family.</text>
</comment>
<feature type="coiled-coil region" evidence="6">
    <location>
        <begin position="132"/>
        <end position="159"/>
    </location>
</feature>
<evidence type="ECO:0000313" key="7">
    <source>
        <dbReference type="Proteomes" id="UP000694888"/>
    </source>
</evidence>
<evidence type="ECO:0000256" key="3">
    <source>
        <dbReference type="ARBA" id="ARBA00022327"/>
    </source>
</evidence>
<keyword evidence="5 6" id="KW-0175">Coiled coil</keyword>
<evidence type="ECO:0000256" key="1">
    <source>
        <dbReference type="ARBA" id="ARBA00004496"/>
    </source>
</evidence>
<evidence type="ECO:0000313" key="8">
    <source>
        <dbReference type="RefSeq" id="XP_005089183.1"/>
    </source>
</evidence>
<evidence type="ECO:0000256" key="6">
    <source>
        <dbReference type="SAM" id="Coils"/>
    </source>
</evidence>
<feature type="coiled-coil region" evidence="6">
    <location>
        <begin position="184"/>
        <end position="264"/>
    </location>
</feature>
<evidence type="ECO:0000256" key="2">
    <source>
        <dbReference type="ARBA" id="ARBA00008975"/>
    </source>
</evidence>
<accession>A0ABM0JAH7</accession>
<reference evidence="8" key="1">
    <citation type="submission" date="2025-08" db="UniProtKB">
        <authorList>
            <consortium name="RefSeq"/>
        </authorList>
    </citation>
    <scope>IDENTIFICATION</scope>
</reference>
<evidence type="ECO:0000256" key="4">
    <source>
        <dbReference type="ARBA" id="ARBA00022490"/>
    </source>
</evidence>
<organism evidence="7 8">
    <name type="scientific">Aplysia californica</name>
    <name type="common">California sea hare</name>
    <dbReference type="NCBI Taxonomy" id="6500"/>
    <lineage>
        <taxon>Eukaryota</taxon>
        <taxon>Metazoa</taxon>
        <taxon>Spiralia</taxon>
        <taxon>Lophotrochozoa</taxon>
        <taxon>Mollusca</taxon>
        <taxon>Gastropoda</taxon>
        <taxon>Heterobranchia</taxon>
        <taxon>Euthyneura</taxon>
        <taxon>Tectipleura</taxon>
        <taxon>Aplysiida</taxon>
        <taxon>Aplysioidea</taxon>
        <taxon>Aplysiidae</taxon>
        <taxon>Aplysia</taxon>
    </lineage>
</organism>
<name>A0ABM0JAH7_APLCA</name>